<dbReference type="EMBL" id="CP013389">
    <property type="protein sequence ID" value="AOJ11385.1"/>
    <property type="molecule type" value="Genomic_DNA"/>
</dbReference>
<dbReference type="AlphaFoldDB" id="A0A1B4G646"/>
<evidence type="ECO:0000256" key="2">
    <source>
        <dbReference type="ARBA" id="ARBA00022801"/>
    </source>
</evidence>
<name>A0A1B4G646_9BURK</name>
<evidence type="ECO:0000256" key="1">
    <source>
        <dbReference type="ARBA" id="ARBA00007169"/>
    </source>
</evidence>
<comment type="similarity">
    <text evidence="1">Belongs to the thioesterase family.</text>
</comment>
<dbReference type="GO" id="GO:0008610">
    <property type="term" value="P:lipid biosynthetic process"/>
    <property type="evidence" value="ECO:0007669"/>
    <property type="project" value="TreeGrafter"/>
</dbReference>
<evidence type="ECO:0000256" key="3">
    <source>
        <dbReference type="SAM" id="MobiDB-lite"/>
    </source>
</evidence>
<feature type="domain" description="Thioesterase TesA-like" evidence="4">
    <location>
        <begin position="27"/>
        <end position="246"/>
    </location>
</feature>
<dbReference type="InterPro" id="IPR001031">
    <property type="entry name" value="Thioesterase"/>
</dbReference>
<evidence type="ECO:0000259" key="4">
    <source>
        <dbReference type="SMART" id="SM00824"/>
    </source>
</evidence>
<dbReference type="Pfam" id="PF00975">
    <property type="entry name" value="Thioesterase"/>
    <property type="match status" value="1"/>
</dbReference>
<gene>
    <name evidence="5" type="ORF">WS71_30380</name>
</gene>
<keyword evidence="2" id="KW-0378">Hydrolase</keyword>
<evidence type="ECO:0000313" key="6">
    <source>
        <dbReference type="Proteomes" id="UP000067711"/>
    </source>
</evidence>
<dbReference type="PANTHER" id="PTHR11487:SF0">
    <property type="entry name" value="S-ACYL FATTY ACID SYNTHASE THIOESTERASE, MEDIUM CHAIN"/>
    <property type="match status" value="1"/>
</dbReference>
<dbReference type="InterPro" id="IPR029058">
    <property type="entry name" value="AB_hydrolase_fold"/>
</dbReference>
<dbReference type="GO" id="GO:0016787">
    <property type="term" value="F:hydrolase activity"/>
    <property type="evidence" value="ECO:0007669"/>
    <property type="project" value="UniProtKB-KW"/>
</dbReference>
<dbReference type="RefSeq" id="WP_066495536.1">
    <property type="nucleotide sequence ID" value="NZ_CP013389.1"/>
</dbReference>
<evidence type="ECO:0000313" key="5">
    <source>
        <dbReference type="EMBL" id="AOJ11385.1"/>
    </source>
</evidence>
<protein>
    <submittedName>
        <fullName evidence="5">Thioesterase</fullName>
    </submittedName>
</protein>
<proteinExistence type="inferred from homology"/>
<organism evidence="5 6">
    <name type="scientific">Burkholderia mayonis</name>
    <dbReference type="NCBI Taxonomy" id="1385591"/>
    <lineage>
        <taxon>Bacteria</taxon>
        <taxon>Pseudomonadati</taxon>
        <taxon>Pseudomonadota</taxon>
        <taxon>Betaproteobacteria</taxon>
        <taxon>Burkholderiales</taxon>
        <taxon>Burkholderiaceae</taxon>
        <taxon>Burkholderia</taxon>
        <taxon>pseudomallei group</taxon>
    </lineage>
</organism>
<dbReference type="PANTHER" id="PTHR11487">
    <property type="entry name" value="THIOESTERASE"/>
    <property type="match status" value="1"/>
</dbReference>
<dbReference type="SUPFAM" id="SSF53474">
    <property type="entry name" value="alpha/beta-Hydrolases"/>
    <property type="match status" value="1"/>
</dbReference>
<reference evidence="5 6" key="1">
    <citation type="submission" date="2015-12" db="EMBL/GenBank/DDBJ databases">
        <title>Diversity of Burkholderia near neighbor genomes.</title>
        <authorList>
            <person name="Sahl J."/>
            <person name="Wagner D."/>
            <person name="Keim P."/>
        </authorList>
    </citation>
    <scope>NUCLEOTIDE SEQUENCE [LARGE SCALE GENOMIC DNA]</scope>
    <source>
        <strain evidence="5 6">BDU8</strain>
    </source>
</reference>
<dbReference type="InterPro" id="IPR012223">
    <property type="entry name" value="TEII"/>
</dbReference>
<dbReference type="Gene3D" id="3.40.50.1820">
    <property type="entry name" value="alpha/beta hydrolase"/>
    <property type="match status" value="1"/>
</dbReference>
<dbReference type="InterPro" id="IPR020802">
    <property type="entry name" value="TesA-like"/>
</dbReference>
<sequence>MALLPGTLTIPDRREHARHRLLMFHHACGSATNYYKWATAFPAHIEVWLVELPGRGRNLNRPAIDALPQLRDYLRELAPELPSDYAIFGHSMGALVAYCFAHDMTQLGRPPRWLGVSGADSPFAASRRRAFPVHQRTDAAIVDYLASLGGTPPEVFAHDELRTMLLALAKADFRIVEAFFPLASPTPLPVPVTVFAGRQDAVLSPEGLRDWQRASTRPIELRAFDGGHFYLLDDLSAVHDAVDAALAQHERPRDGNAERPLANGATDNDVFDGAPCVG</sequence>
<dbReference type="SMART" id="SM00824">
    <property type="entry name" value="PKS_TE"/>
    <property type="match status" value="1"/>
</dbReference>
<feature type="region of interest" description="Disordered" evidence="3">
    <location>
        <begin position="249"/>
        <end position="278"/>
    </location>
</feature>
<dbReference type="Proteomes" id="UP000067711">
    <property type="component" value="Chromosome 1"/>
</dbReference>
<accession>A0A1B4G646</accession>